<evidence type="ECO:0000256" key="3">
    <source>
        <dbReference type="ARBA" id="ARBA00022448"/>
    </source>
</evidence>
<dbReference type="RefSeq" id="WP_227308035.1">
    <property type="nucleotide sequence ID" value="NZ_JAESVA010000004.1"/>
</dbReference>
<reference evidence="12 13" key="1">
    <citation type="journal article" date="2021" name="Microorganisms">
        <title>Acidisoma silvae sp. nov. and Acidisomacellulosilytica sp. nov., Two Acidophilic Bacteria Isolated from Decaying Wood, Hydrolyzing Cellulose and Producing Poly-3-hydroxybutyrate.</title>
        <authorList>
            <person name="Mieszkin S."/>
            <person name="Pouder E."/>
            <person name="Uroz S."/>
            <person name="Simon-Colin C."/>
            <person name="Alain K."/>
        </authorList>
    </citation>
    <scope>NUCLEOTIDE SEQUENCE [LARGE SCALE GENOMIC DNA]</scope>
    <source>
        <strain evidence="12 13">HW T5.17</strain>
    </source>
</reference>
<comment type="function">
    <text evidence="9">Part of the ABC transporter complex LsrABCD involved in autoinducer 2 (AI-2) import. Probably responsible for the translocation of the substrate across the membrane.</text>
</comment>
<evidence type="ECO:0000256" key="10">
    <source>
        <dbReference type="ARBA" id="ARBA00039382"/>
    </source>
</evidence>
<feature type="transmembrane region" description="Helical" evidence="11">
    <location>
        <begin position="27"/>
        <end position="47"/>
    </location>
</feature>
<evidence type="ECO:0000256" key="6">
    <source>
        <dbReference type="ARBA" id="ARBA00022692"/>
    </source>
</evidence>
<feature type="transmembrane region" description="Helical" evidence="11">
    <location>
        <begin position="68"/>
        <end position="95"/>
    </location>
</feature>
<name>A0A963Z2J8_9PROT</name>
<comment type="caution">
    <text evidence="12">The sequence shown here is derived from an EMBL/GenBank/DDBJ whole genome shotgun (WGS) entry which is preliminary data.</text>
</comment>
<comment type="subunit">
    <text evidence="2">The complex is composed of two ATP-binding proteins (LsrA), two transmembrane proteins (LsrC and LsrD) and a solute-binding protein (LsrB).</text>
</comment>
<evidence type="ECO:0000313" key="12">
    <source>
        <dbReference type="EMBL" id="MCB8881364.1"/>
    </source>
</evidence>
<evidence type="ECO:0000256" key="4">
    <source>
        <dbReference type="ARBA" id="ARBA00022475"/>
    </source>
</evidence>
<dbReference type="Proteomes" id="UP000721844">
    <property type="component" value="Unassembled WGS sequence"/>
</dbReference>
<keyword evidence="8 11" id="KW-0472">Membrane</keyword>
<keyword evidence="4" id="KW-1003">Cell membrane</keyword>
<keyword evidence="3" id="KW-0813">Transport</keyword>
<dbReference type="PANTHER" id="PTHR32196">
    <property type="entry name" value="ABC TRANSPORTER PERMEASE PROTEIN YPHD-RELATED-RELATED"/>
    <property type="match status" value="1"/>
</dbReference>
<dbReference type="Pfam" id="PF02653">
    <property type="entry name" value="BPD_transp_2"/>
    <property type="match status" value="1"/>
</dbReference>
<evidence type="ECO:0000256" key="2">
    <source>
        <dbReference type="ARBA" id="ARBA00011262"/>
    </source>
</evidence>
<keyword evidence="6 11" id="KW-0812">Transmembrane</keyword>
<dbReference type="CDD" id="cd06579">
    <property type="entry name" value="TM_PBP1_transp_AraH_like"/>
    <property type="match status" value="1"/>
</dbReference>
<keyword evidence="13" id="KW-1185">Reference proteome</keyword>
<evidence type="ECO:0000256" key="7">
    <source>
        <dbReference type="ARBA" id="ARBA00022989"/>
    </source>
</evidence>
<feature type="transmembrane region" description="Helical" evidence="11">
    <location>
        <begin position="228"/>
        <end position="251"/>
    </location>
</feature>
<protein>
    <recommendedName>
        <fullName evidence="10">Autoinducer 2 import system permease protein LsrC</fullName>
    </recommendedName>
</protein>
<proteinExistence type="predicted"/>
<dbReference type="GO" id="GO:0022857">
    <property type="term" value="F:transmembrane transporter activity"/>
    <property type="evidence" value="ECO:0007669"/>
    <property type="project" value="InterPro"/>
</dbReference>
<feature type="transmembrane region" description="Helical" evidence="11">
    <location>
        <begin position="283"/>
        <end position="301"/>
    </location>
</feature>
<keyword evidence="7 11" id="KW-1133">Transmembrane helix</keyword>
<evidence type="ECO:0000313" key="13">
    <source>
        <dbReference type="Proteomes" id="UP000721844"/>
    </source>
</evidence>
<evidence type="ECO:0000256" key="5">
    <source>
        <dbReference type="ARBA" id="ARBA00022519"/>
    </source>
</evidence>
<comment type="subcellular location">
    <subcellularLocation>
        <location evidence="1">Cell membrane</location>
        <topology evidence="1">Multi-pass membrane protein</topology>
    </subcellularLocation>
</comment>
<feature type="transmembrane region" description="Helical" evidence="11">
    <location>
        <begin position="181"/>
        <end position="207"/>
    </location>
</feature>
<evidence type="ECO:0000256" key="8">
    <source>
        <dbReference type="ARBA" id="ARBA00023136"/>
    </source>
</evidence>
<evidence type="ECO:0000256" key="9">
    <source>
        <dbReference type="ARBA" id="ARBA00025439"/>
    </source>
</evidence>
<dbReference type="InterPro" id="IPR001851">
    <property type="entry name" value="ABC_transp_permease"/>
</dbReference>
<dbReference type="GO" id="GO:0005886">
    <property type="term" value="C:plasma membrane"/>
    <property type="evidence" value="ECO:0007669"/>
    <property type="project" value="UniProtKB-SubCell"/>
</dbReference>
<accession>A0A963Z2J8</accession>
<sequence>MTAKILTHAVSRPPTPRVAWRRINPTIVIFLVLLAAICWISPLYRTAPGLMSLLQRASPVIILSAGQTFVLVTGGFDLSVGSLITLVVVACALITGGDGSLTWIALLAAYGIGLTVGLINGAIVAWGKVPSIITTLGMLLSVKGVAMLWSGGAPEGYLPVNLRYFGRYVWRHVPLIQRLPVAVVVLVGSLAVLVWLFHFTNFGRLLLMIGDNPRAAELSGVPVRRQRMLAFVISALAAVTAGILLGGFSGVSVDVGTGYELEATSAAVIGGVVLLGGEGSMTGAIFGGLTLYALFTLLNLIGFPEPLRVAVQGLILVAAAALTARRSGTRQ</sequence>
<dbReference type="AlphaFoldDB" id="A0A963Z2J8"/>
<keyword evidence="5" id="KW-0997">Cell inner membrane</keyword>
<gene>
    <name evidence="12" type="ORF">ACELLULO517_14035</name>
</gene>
<organism evidence="12 13">
    <name type="scientific">Acidisoma cellulosilyticum</name>
    <dbReference type="NCBI Taxonomy" id="2802395"/>
    <lineage>
        <taxon>Bacteria</taxon>
        <taxon>Pseudomonadati</taxon>
        <taxon>Pseudomonadota</taxon>
        <taxon>Alphaproteobacteria</taxon>
        <taxon>Acetobacterales</taxon>
        <taxon>Acidocellaceae</taxon>
        <taxon>Acidisoma</taxon>
    </lineage>
</organism>
<dbReference type="PANTHER" id="PTHR32196:SF29">
    <property type="entry name" value="AUTOINDUCER 2 IMPORT SYSTEM PERMEASE PROTEIN LSRC"/>
    <property type="match status" value="1"/>
</dbReference>
<evidence type="ECO:0000256" key="1">
    <source>
        <dbReference type="ARBA" id="ARBA00004651"/>
    </source>
</evidence>
<dbReference type="EMBL" id="JAESVA010000004">
    <property type="protein sequence ID" value="MCB8881364.1"/>
    <property type="molecule type" value="Genomic_DNA"/>
</dbReference>
<evidence type="ECO:0000256" key="11">
    <source>
        <dbReference type="SAM" id="Phobius"/>
    </source>
</evidence>
<feature type="transmembrane region" description="Helical" evidence="11">
    <location>
        <begin position="132"/>
        <end position="152"/>
    </location>
</feature>
<feature type="transmembrane region" description="Helical" evidence="11">
    <location>
        <begin position="101"/>
        <end position="125"/>
    </location>
</feature>